<dbReference type="GeneID" id="118427665"/>
<dbReference type="SUPFAM" id="SSF47473">
    <property type="entry name" value="EF-hand"/>
    <property type="match status" value="1"/>
</dbReference>
<keyword evidence="1" id="KW-0677">Repeat</keyword>
<dbReference type="PROSITE" id="PS00018">
    <property type="entry name" value="EF_HAND_1"/>
    <property type="match status" value="3"/>
</dbReference>
<feature type="domain" description="EF-hand" evidence="3">
    <location>
        <begin position="124"/>
        <end position="149"/>
    </location>
</feature>
<keyword evidence="2" id="KW-0106">Calcium</keyword>
<dbReference type="AlphaFoldDB" id="A0A9J7M342"/>
<dbReference type="Proteomes" id="UP000001554">
    <property type="component" value="Chromosome 12"/>
</dbReference>
<feature type="domain" description="EF-hand" evidence="3">
    <location>
        <begin position="85"/>
        <end position="120"/>
    </location>
</feature>
<name>A0A9J7M342_BRAFL</name>
<reference evidence="5" key="2">
    <citation type="submission" date="2025-08" db="UniProtKB">
        <authorList>
            <consortium name="RefSeq"/>
        </authorList>
    </citation>
    <scope>IDENTIFICATION</scope>
    <source>
        <strain evidence="5">S238N-H82</strain>
        <tissue evidence="5">Testes</tissue>
    </source>
</reference>
<dbReference type="Gene3D" id="1.10.238.10">
    <property type="entry name" value="EF-hand"/>
    <property type="match status" value="2"/>
</dbReference>
<sequence length="149" mass="17148">MANRGAMSTQLTTDKIVQFQQIFTKIANGTGHIGPNELRTWLQSMGQDPTDEDVKELIRDADLNMTGKINFFEFLVLMDQILTIRRESRLREMFEKLDRDEDGYINAADLTYVMTWLTRQEAVEMIQEADGDKDGKVSYTDFVKIMGPD</sequence>
<dbReference type="PROSITE" id="PS50222">
    <property type="entry name" value="EF_HAND_2"/>
    <property type="match status" value="3"/>
</dbReference>
<dbReference type="InterPro" id="IPR011992">
    <property type="entry name" value="EF-hand-dom_pair"/>
</dbReference>
<feature type="domain" description="EF-hand" evidence="3">
    <location>
        <begin position="49"/>
        <end position="84"/>
    </location>
</feature>
<dbReference type="FunFam" id="1.10.238.10:FF:000003">
    <property type="entry name" value="Calmodulin A"/>
    <property type="match status" value="1"/>
</dbReference>
<evidence type="ECO:0000256" key="1">
    <source>
        <dbReference type="ARBA" id="ARBA00022737"/>
    </source>
</evidence>
<evidence type="ECO:0000313" key="5">
    <source>
        <dbReference type="RefSeq" id="XP_035693453.1"/>
    </source>
</evidence>
<dbReference type="GO" id="GO:0005509">
    <property type="term" value="F:calcium ion binding"/>
    <property type="evidence" value="ECO:0007669"/>
    <property type="project" value="InterPro"/>
</dbReference>
<dbReference type="OMA" id="PNELRAW"/>
<keyword evidence="4" id="KW-1185">Reference proteome</keyword>
<accession>A0A9J7M342</accession>
<dbReference type="CDD" id="cd00051">
    <property type="entry name" value="EFh"/>
    <property type="match status" value="2"/>
</dbReference>
<dbReference type="SMART" id="SM00054">
    <property type="entry name" value="EFh"/>
    <property type="match status" value="4"/>
</dbReference>
<dbReference type="InterPro" id="IPR018247">
    <property type="entry name" value="EF_Hand_1_Ca_BS"/>
</dbReference>
<evidence type="ECO:0000313" key="4">
    <source>
        <dbReference type="Proteomes" id="UP000001554"/>
    </source>
</evidence>
<evidence type="ECO:0000259" key="3">
    <source>
        <dbReference type="PROSITE" id="PS50222"/>
    </source>
</evidence>
<dbReference type="PANTHER" id="PTHR23050">
    <property type="entry name" value="CALCIUM BINDING PROTEIN"/>
    <property type="match status" value="1"/>
</dbReference>
<dbReference type="Pfam" id="PF13499">
    <property type="entry name" value="EF-hand_7"/>
    <property type="match status" value="2"/>
</dbReference>
<protein>
    <submittedName>
        <fullName evidence="5">Calmodulin-2/4-like isoform X1</fullName>
    </submittedName>
</protein>
<dbReference type="InterPro" id="IPR002048">
    <property type="entry name" value="EF_hand_dom"/>
</dbReference>
<evidence type="ECO:0000256" key="2">
    <source>
        <dbReference type="ARBA" id="ARBA00022837"/>
    </source>
</evidence>
<dbReference type="OrthoDB" id="5376590at2759"/>
<proteinExistence type="predicted"/>
<gene>
    <name evidence="5" type="primary">LOC118427665</name>
</gene>
<dbReference type="InterPro" id="IPR050145">
    <property type="entry name" value="Centrin_CML-like"/>
</dbReference>
<dbReference type="KEGG" id="bfo:118427665"/>
<organism evidence="4 5">
    <name type="scientific">Branchiostoma floridae</name>
    <name type="common">Florida lancelet</name>
    <name type="synonym">Amphioxus</name>
    <dbReference type="NCBI Taxonomy" id="7739"/>
    <lineage>
        <taxon>Eukaryota</taxon>
        <taxon>Metazoa</taxon>
        <taxon>Chordata</taxon>
        <taxon>Cephalochordata</taxon>
        <taxon>Leptocardii</taxon>
        <taxon>Amphioxiformes</taxon>
        <taxon>Branchiostomatidae</taxon>
        <taxon>Branchiostoma</taxon>
    </lineage>
</organism>
<reference evidence="4" key="1">
    <citation type="journal article" date="2020" name="Nat. Ecol. Evol.">
        <title>Deeply conserved synteny resolves early events in vertebrate evolution.</title>
        <authorList>
            <person name="Simakov O."/>
            <person name="Marletaz F."/>
            <person name="Yue J.X."/>
            <person name="O'Connell B."/>
            <person name="Jenkins J."/>
            <person name="Brandt A."/>
            <person name="Calef R."/>
            <person name="Tung C.H."/>
            <person name="Huang T.K."/>
            <person name="Schmutz J."/>
            <person name="Satoh N."/>
            <person name="Yu J.K."/>
            <person name="Putnam N.H."/>
            <person name="Green R.E."/>
            <person name="Rokhsar D.S."/>
        </authorList>
    </citation>
    <scope>NUCLEOTIDE SEQUENCE [LARGE SCALE GENOMIC DNA]</scope>
    <source>
        <strain evidence="4">S238N-H82</strain>
    </source>
</reference>
<dbReference type="RefSeq" id="XP_035693453.1">
    <property type="nucleotide sequence ID" value="XM_035837560.1"/>
</dbReference>